<evidence type="ECO:0000256" key="1">
    <source>
        <dbReference type="ARBA" id="ARBA00004651"/>
    </source>
</evidence>
<dbReference type="RefSeq" id="WP_135710243.1">
    <property type="nucleotide sequence ID" value="NZ_CALZJP010000020.1"/>
</dbReference>
<keyword evidence="2" id="KW-1003">Cell membrane</keyword>
<feature type="transmembrane region" description="Helical" evidence="6">
    <location>
        <begin position="41"/>
        <end position="60"/>
    </location>
</feature>
<comment type="subcellular location">
    <subcellularLocation>
        <location evidence="1">Cell membrane</location>
        <topology evidence="1">Multi-pass membrane protein</topology>
    </subcellularLocation>
</comment>
<evidence type="ECO:0000256" key="5">
    <source>
        <dbReference type="ARBA" id="ARBA00023136"/>
    </source>
</evidence>
<evidence type="ECO:0000256" key="2">
    <source>
        <dbReference type="ARBA" id="ARBA00022475"/>
    </source>
</evidence>
<comment type="caution">
    <text evidence="7">The sequence shown here is derived from an EMBL/GenBank/DDBJ whole genome shotgun (WGS) entry which is preliminary data.</text>
</comment>
<dbReference type="NCBIfam" id="NF004763">
    <property type="entry name" value="PRK06099.1"/>
    <property type="match status" value="1"/>
</dbReference>
<accession>A0ABY6TK99</accession>
<evidence type="ECO:0000313" key="7">
    <source>
        <dbReference type="EMBL" id="VTU08366.1"/>
    </source>
</evidence>
<keyword evidence="3 6" id="KW-0812">Transmembrane</keyword>
<evidence type="ECO:0000256" key="3">
    <source>
        <dbReference type="ARBA" id="ARBA00022692"/>
    </source>
</evidence>
<feature type="transmembrane region" description="Helical" evidence="6">
    <location>
        <begin position="16"/>
        <end position="35"/>
    </location>
</feature>
<name>A0ABY6TK99_9PAST</name>
<reference evidence="7 8" key="1">
    <citation type="submission" date="2019-05" db="EMBL/GenBank/DDBJ databases">
        <authorList>
            <consortium name="Pathogen Informatics"/>
        </authorList>
    </citation>
    <scope>NUCLEOTIDE SEQUENCE [LARGE SCALE GENOMIC DNA]</scope>
    <source>
        <strain evidence="7 8">NM319</strain>
    </source>
</reference>
<keyword evidence="4 6" id="KW-1133">Transmembrane helix</keyword>
<feature type="transmembrane region" description="Helical" evidence="6">
    <location>
        <begin position="80"/>
        <end position="97"/>
    </location>
</feature>
<proteinExistence type="predicted"/>
<keyword evidence="8" id="KW-1185">Reference proteome</keyword>
<dbReference type="InterPro" id="IPR005598">
    <property type="entry name" value="ATP_synth_I"/>
</dbReference>
<protein>
    <submittedName>
        <fullName evidence="7">F0F1 ATP synthase subunit I</fullName>
    </submittedName>
</protein>
<dbReference type="EMBL" id="CABFKI010000008">
    <property type="protein sequence ID" value="VTU08366.1"/>
    <property type="molecule type" value="Genomic_DNA"/>
</dbReference>
<sequence length="127" mass="14752">MSFVINQAKQHYRKALLIELGIIIFATLIVSVFRFDVTMSFLSGLLSSFLPFCLFVYWIFFRFTPKNQSKMTALYRGEGLKWLLTIVLVVASFKLMMNLNVLAFFIGYIMMLVFNNLIPFVLSKVKI</sequence>
<dbReference type="Pfam" id="PF03899">
    <property type="entry name" value="ATP-synt_I"/>
    <property type="match status" value="1"/>
</dbReference>
<evidence type="ECO:0000313" key="8">
    <source>
        <dbReference type="Proteomes" id="UP000308167"/>
    </source>
</evidence>
<feature type="transmembrane region" description="Helical" evidence="6">
    <location>
        <begin position="103"/>
        <end position="122"/>
    </location>
</feature>
<dbReference type="Proteomes" id="UP000308167">
    <property type="component" value="Unassembled WGS sequence"/>
</dbReference>
<gene>
    <name evidence="7" type="ORF">SAMEA1410922_01401</name>
</gene>
<organism evidence="7 8">
    <name type="scientific">Actinobacillus porcinus</name>
    <dbReference type="NCBI Taxonomy" id="51048"/>
    <lineage>
        <taxon>Bacteria</taxon>
        <taxon>Pseudomonadati</taxon>
        <taxon>Pseudomonadota</taxon>
        <taxon>Gammaproteobacteria</taxon>
        <taxon>Pasteurellales</taxon>
        <taxon>Pasteurellaceae</taxon>
        <taxon>Actinobacillus</taxon>
    </lineage>
</organism>
<evidence type="ECO:0000256" key="6">
    <source>
        <dbReference type="SAM" id="Phobius"/>
    </source>
</evidence>
<evidence type="ECO:0000256" key="4">
    <source>
        <dbReference type="ARBA" id="ARBA00022989"/>
    </source>
</evidence>
<keyword evidence="5 6" id="KW-0472">Membrane</keyword>